<dbReference type="Gramene" id="TVU10913">
    <property type="protein sequence ID" value="TVU10913"/>
    <property type="gene ID" value="EJB05_44468"/>
</dbReference>
<evidence type="ECO:0000313" key="2">
    <source>
        <dbReference type="EMBL" id="TVU10913.1"/>
    </source>
</evidence>
<protein>
    <recommendedName>
        <fullName evidence="1">Purple acid phosphatase Fn3-like domain-containing protein</fullName>
    </recommendedName>
</protein>
<evidence type="ECO:0000259" key="1">
    <source>
        <dbReference type="Pfam" id="PF17808"/>
    </source>
</evidence>
<accession>A0A5J9THS4</accession>
<feature type="non-terminal residue" evidence="2">
    <location>
        <position position="1"/>
    </location>
</feature>
<dbReference type="SUPFAM" id="SSF56300">
    <property type="entry name" value="Metallo-dependent phosphatases"/>
    <property type="match status" value="1"/>
</dbReference>
<dbReference type="OrthoDB" id="45007at2759"/>
<comment type="caution">
    <text evidence="2">The sequence shown here is derived from an EMBL/GenBank/DDBJ whole genome shotgun (WGS) entry which is preliminary data.</text>
</comment>
<dbReference type="InterPro" id="IPR040974">
    <property type="entry name" value="Fn3_PAP"/>
</dbReference>
<dbReference type="InterPro" id="IPR029052">
    <property type="entry name" value="Metallo-depent_PP-like"/>
</dbReference>
<dbReference type="Pfam" id="PF17808">
    <property type="entry name" value="fn3_PAP"/>
    <property type="match status" value="1"/>
</dbReference>
<sequence length="270" mass="30366">MGRGFLLRPFRAKELGNSTNWSLLTKDEERHLAFSSLGRLISLYQYQCANYSSDYGKSGNGTLKFQLINQRQDYSFALFIGGLSNPELIAVSNRIAFANPKAPVYPRLAQGKSWNELGLSLLIVKASVENLLVLLVGEILDSYTQLSSQIYGQIKSNSCLPRIQNQKLEQRGPYSFKAPPYPGQNSLQCVVIFGDMGKRDGSNEYSDYQPGSLNTTDALIKDLDNIDIVFHIGDITYANGYILQWDQLRQQVEAITFFFWTGKQQGRPPL</sequence>
<gene>
    <name evidence="2" type="ORF">EJB05_44468</name>
</gene>
<evidence type="ECO:0000313" key="3">
    <source>
        <dbReference type="Proteomes" id="UP000324897"/>
    </source>
</evidence>
<organism evidence="2 3">
    <name type="scientific">Eragrostis curvula</name>
    <name type="common">weeping love grass</name>
    <dbReference type="NCBI Taxonomy" id="38414"/>
    <lineage>
        <taxon>Eukaryota</taxon>
        <taxon>Viridiplantae</taxon>
        <taxon>Streptophyta</taxon>
        <taxon>Embryophyta</taxon>
        <taxon>Tracheophyta</taxon>
        <taxon>Spermatophyta</taxon>
        <taxon>Magnoliopsida</taxon>
        <taxon>Liliopsida</taxon>
        <taxon>Poales</taxon>
        <taxon>Poaceae</taxon>
        <taxon>PACMAD clade</taxon>
        <taxon>Chloridoideae</taxon>
        <taxon>Eragrostideae</taxon>
        <taxon>Eragrostidinae</taxon>
        <taxon>Eragrostis</taxon>
    </lineage>
</organism>
<keyword evidence="3" id="KW-1185">Reference proteome</keyword>
<proteinExistence type="predicted"/>
<reference evidence="2 3" key="1">
    <citation type="journal article" date="2019" name="Sci. Rep.">
        <title>A high-quality genome of Eragrostis curvula grass provides insights into Poaceae evolution and supports new strategies to enhance forage quality.</title>
        <authorList>
            <person name="Carballo J."/>
            <person name="Santos B.A.C.M."/>
            <person name="Zappacosta D."/>
            <person name="Garbus I."/>
            <person name="Selva J.P."/>
            <person name="Gallo C.A."/>
            <person name="Diaz A."/>
            <person name="Albertini E."/>
            <person name="Caccamo M."/>
            <person name="Echenique V."/>
        </authorList>
    </citation>
    <scope>NUCLEOTIDE SEQUENCE [LARGE SCALE GENOMIC DNA]</scope>
    <source>
        <strain evidence="3">cv. Victoria</strain>
        <tissue evidence="2">Leaf</tissue>
    </source>
</reference>
<dbReference type="EMBL" id="RWGY01000039">
    <property type="protein sequence ID" value="TVU10913.1"/>
    <property type="molecule type" value="Genomic_DNA"/>
</dbReference>
<name>A0A5J9THS4_9POAL</name>
<dbReference type="PANTHER" id="PTHR45778:SF38">
    <property type="entry name" value="PURPLE ACID PHOSPHATASE"/>
    <property type="match status" value="1"/>
</dbReference>
<feature type="domain" description="Purple acid phosphatase Fn3-like" evidence="1">
    <location>
        <begin position="45"/>
        <end position="99"/>
    </location>
</feature>
<dbReference type="AlphaFoldDB" id="A0A5J9THS4"/>
<dbReference type="PANTHER" id="PTHR45778">
    <property type="entry name" value="PURPLE ACID PHOSPHATASE-RELATED"/>
    <property type="match status" value="1"/>
</dbReference>
<dbReference type="Proteomes" id="UP000324897">
    <property type="component" value="Chromosome 3"/>
</dbReference>